<dbReference type="RefSeq" id="WP_380233047.1">
    <property type="nucleotide sequence ID" value="NZ_JBHTAJ010000128.1"/>
</dbReference>
<organism evidence="2 3">
    <name type="scientific">Kitasatospora paranensis</name>
    <dbReference type="NCBI Taxonomy" id="258053"/>
    <lineage>
        <taxon>Bacteria</taxon>
        <taxon>Bacillati</taxon>
        <taxon>Actinomycetota</taxon>
        <taxon>Actinomycetes</taxon>
        <taxon>Kitasatosporales</taxon>
        <taxon>Streptomycetaceae</taxon>
        <taxon>Kitasatospora</taxon>
    </lineage>
</organism>
<gene>
    <name evidence="2" type="ORF">ACFQMG_35755</name>
</gene>
<dbReference type="InterPro" id="IPR043737">
    <property type="entry name" value="DUF5682"/>
</dbReference>
<sequence>MTVATGPDTDRAADEPRAALEALAAGRRPYLIGVRHHSPALAAVVPALLDAADPQVLCVELPADFQHWLPYLADEGTVAPVALAGADDEGRLGFYPFADFSPELAAIRWARAHGVEVRCCDLPMADKQWSAPAPAGTGGRAADGPGYGDALGAAGTGRDGDDLWDRSVEVRAPGSDPEAVRRAALAVGWALRRVAADRGGVPAGDLAREAHMRRVIAEAAAGRLRAGA</sequence>
<dbReference type="Pfam" id="PF18934">
    <property type="entry name" value="DUF5682"/>
    <property type="match status" value="1"/>
</dbReference>
<evidence type="ECO:0000313" key="2">
    <source>
        <dbReference type="EMBL" id="MFC7184915.1"/>
    </source>
</evidence>
<feature type="region of interest" description="Disordered" evidence="1">
    <location>
        <begin position="131"/>
        <end position="162"/>
    </location>
</feature>
<comment type="caution">
    <text evidence="2">The sequence shown here is derived from an EMBL/GenBank/DDBJ whole genome shotgun (WGS) entry which is preliminary data.</text>
</comment>
<reference evidence="3" key="1">
    <citation type="journal article" date="2019" name="Int. J. Syst. Evol. Microbiol.">
        <title>The Global Catalogue of Microorganisms (GCM) 10K type strain sequencing project: providing services to taxonomists for standard genome sequencing and annotation.</title>
        <authorList>
            <consortium name="The Broad Institute Genomics Platform"/>
            <consortium name="The Broad Institute Genome Sequencing Center for Infectious Disease"/>
            <person name="Wu L."/>
            <person name="Ma J."/>
        </authorList>
    </citation>
    <scope>NUCLEOTIDE SEQUENCE [LARGE SCALE GENOMIC DNA]</scope>
    <source>
        <strain evidence="3">CGMCC 1.12859</strain>
    </source>
</reference>
<proteinExistence type="predicted"/>
<name>A0ABW2GAF1_9ACTN</name>
<keyword evidence="3" id="KW-1185">Reference proteome</keyword>
<feature type="compositionally biased region" description="Gly residues" evidence="1">
    <location>
        <begin position="136"/>
        <end position="157"/>
    </location>
</feature>
<dbReference type="Proteomes" id="UP001596435">
    <property type="component" value="Unassembled WGS sequence"/>
</dbReference>
<dbReference type="EMBL" id="JBHTAJ010000128">
    <property type="protein sequence ID" value="MFC7184915.1"/>
    <property type="molecule type" value="Genomic_DNA"/>
</dbReference>
<evidence type="ECO:0000256" key="1">
    <source>
        <dbReference type="SAM" id="MobiDB-lite"/>
    </source>
</evidence>
<evidence type="ECO:0000313" key="3">
    <source>
        <dbReference type="Proteomes" id="UP001596435"/>
    </source>
</evidence>
<feature type="non-terminal residue" evidence="2">
    <location>
        <position position="228"/>
    </location>
</feature>
<accession>A0ABW2GAF1</accession>
<protein>
    <submittedName>
        <fullName evidence="2">DUF5682 family protein</fullName>
    </submittedName>
</protein>